<accession>A0A0V0Y6B9</accession>
<comment type="caution">
    <text evidence="1">The sequence shown here is derived from an EMBL/GenBank/DDBJ whole genome shotgun (WGS) entry which is preliminary data.</text>
</comment>
<dbReference type="Proteomes" id="UP000054815">
    <property type="component" value="Unassembled WGS sequence"/>
</dbReference>
<dbReference type="AlphaFoldDB" id="A0A0V0Y6B9"/>
<organism evidence="1 2">
    <name type="scientific">Trichinella pseudospiralis</name>
    <name type="common">Parasitic roundworm</name>
    <dbReference type="NCBI Taxonomy" id="6337"/>
    <lineage>
        <taxon>Eukaryota</taxon>
        <taxon>Metazoa</taxon>
        <taxon>Ecdysozoa</taxon>
        <taxon>Nematoda</taxon>
        <taxon>Enoplea</taxon>
        <taxon>Dorylaimia</taxon>
        <taxon>Trichinellida</taxon>
        <taxon>Trichinellidae</taxon>
        <taxon>Trichinella</taxon>
    </lineage>
</organism>
<dbReference type="EMBL" id="JYDU01000052">
    <property type="protein sequence ID" value="KRX95735.1"/>
    <property type="molecule type" value="Genomic_DNA"/>
</dbReference>
<evidence type="ECO:0000313" key="2">
    <source>
        <dbReference type="Proteomes" id="UP000054815"/>
    </source>
</evidence>
<sequence length="103" mass="11708">MFNRTTADGCTLVHGAELAGEDRFENLSFFFFELGDKRDLPMSTLNMRMNKVDKSSLNCIITLVSSSSPSRVFEVALICLEFHEIKRNQGKNEITKQIQLAVY</sequence>
<reference evidence="1 2" key="1">
    <citation type="submission" date="2015-01" db="EMBL/GenBank/DDBJ databases">
        <title>Evolution of Trichinella species and genotypes.</title>
        <authorList>
            <person name="Korhonen P.K."/>
            <person name="Edoardo P."/>
            <person name="Giuseppe L.R."/>
            <person name="Gasser R.B."/>
        </authorList>
    </citation>
    <scope>NUCLEOTIDE SEQUENCE [LARGE SCALE GENOMIC DNA]</scope>
    <source>
        <strain evidence="1">ISS141</strain>
    </source>
</reference>
<evidence type="ECO:0000313" key="1">
    <source>
        <dbReference type="EMBL" id="KRX95735.1"/>
    </source>
</evidence>
<name>A0A0V0Y6B9_TRIPS</name>
<gene>
    <name evidence="1" type="ORF">T4E_4080</name>
</gene>
<protein>
    <submittedName>
        <fullName evidence="1">Uncharacterized protein</fullName>
    </submittedName>
</protein>
<proteinExistence type="predicted"/>